<keyword evidence="3" id="KW-1185">Reference proteome</keyword>
<gene>
    <name evidence="2" type="ORF">EHS15_16065</name>
</gene>
<dbReference type="Gene3D" id="3.40.50.1820">
    <property type="entry name" value="alpha/beta hydrolase"/>
    <property type="match status" value="1"/>
</dbReference>
<sequence length="276" mass="30542">MGLLVGQGILSADSYFAAKEGKISYFKIGSGVRNVILIPGIGDTKENYSELAEILSHNAVVYGMDLRGMGGSDVGFSSYGPEETGKDIVAFIRENKLTNVSIISNSMSAASAVFAASELPKEVETIVLTGPFVREGEGLNWFMKLLINGMFRGPWGASAWKSYYQSLYPNFKPSDLESHSDFLKQNLKEEGRLSALRSMLFAEKKECESRIKSVKSKVLILMGSEDPDFPNPEEEAKWIASEMNASYVMYPGAGHYPYKEDPSKTADLVRQIWQKK</sequence>
<evidence type="ECO:0000313" key="2">
    <source>
        <dbReference type="EMBL" id="TGN17896.1"/>
    </source>
</evidence>
<proteinExistence type="predicted"/>
<dbReference type="Proteomes" id="UP000298058">
    <property type="component" value="Unassembled WGS sequence"/>
</dbReference>
<protein>
    <submittedName>
        <fullName evidence="2">Alpha/beta hydrolase</fullName>
    </submittedName>
</protein>
<name>A0A4R9LX02_9LEPT</name>
<dbReference type="AlphaFoldDB" id="A0A4R9LX02"/>
<dbReference type="InterPro" id="IPR000073">
    <property type="entry name" value="AB_hydrolase_1"/>
</dbReference>
<dbReference type="GO" id="GO:0016787">
    <property type="term" value="F:hydrolase activity"/>
    <property type="evidence" value="ECO:0007669"/>
    <property type="project" value="UniProtKB-KW"/>
</dbReference>
<dbReference type="PANTHER" id="PTHR46438:SF2">
    <property type="entry name" value="ALPHA_BETA-HYDROLASES SUPERFAMILY PROTEIN"/>
    <property type="match status" value="1"/>
</dbReference>
<feature type="domain" description="AB hydrolase-1" evidence="1">
    <location>
        <begin position="35"/>
        <end position="267"/>
    </location>
</feature>
<accession>A0A4R9LX02</accession>
<dbReference type="OrthoDB" id="9805423at2"/>
<dbReference type="PANTHER" id="PTHR46438">
    <property type="entry name" value="ALPHA/BETA-HYDROLASES SUPERFAMILY PROTEIN"/>
    <property type="match status" value="1"/>
</dbReference>
<evidence type="ECO:0000259" key="1">
    <source>
        <dbReference type="Pfam" id="PF12697"/>
    </source>
</evidence>
<reference evidence="2" key="1">
    <citation type="journal article" date="2019" name="PLoS Negl. Trop. Dis.">
        <title>Revisiting the worldwide diversity of Leptospira species in the environment.</title>
        <authorList>
            <person name="Vincent A.T."/>
            <person name="Schiettekatte O."/>
            <person name="Bourhy P."/>
            <person name="Veyrier F.J."/>
            <person name="Picardeau M."/>
        </authorList>
    </citation>
    <scope>NUCLEOTIDE SEQUENCE [LARGE SCALE GENOMIC DNA]</scope>
    <source>
        <strain evidence="2">201300427</strain>
    </source>
</reference>
<dbReference type="SUPFAM" id="SSF53474">
    <property type="entry name" value="alpha/beta-Hydrolases"/>
    <property type="match status" value="1"/>
</dbReference>
<dbReference type="InterPro" id="IPR029058">
    <property type="entry name" value="AB_hydrolase_fold"/>
</dbReference>
<keyword evidence="2" id="KW-0378">Hydrolase</keyword>
<organism evidence="2 3">
    <name type="scientific">Leptospira idonii</name>
    <dbReference type="NCBI Taxonomy" id="1193500"/>
    <lineage>
        <taxon>Bacteria</taxon>
        <taxon>Pseudomonadati</taxon>
        <taxon>Spirochaetota</taxon>
        <taxon>Spirochaetia</taxon>
        <taxon>Leptospirales</taxon>
        <taxon>Leptospiraceae</taxon>
        <taxon>Leptospira</taxon>
    </lineage>
</organism>
<dbReference type="Pfam" id="PF12697">
    <property type="entry name" value="Abhydrolase_6"/>
    <property type="match status" value="1"/>
</dbReference>
<dbReference type="EMBL" id="RQHW01000058">
    <property type="protein sequence ID" value="TGN17896.1"/>
    <property type="molecule type" value="Genomic_DNA"/>
</dbReference>
<comment type="caution">
    <text evidence="2">The sequence shown here is derived from an EMBL/GenBank/DDBJ whole genome shotgun (WGS) entry which is preliminary data.</text>
</comment>
<evidence type="ECO:0000313" key="3">
    <source>
        <dbReference type="Proteomes" id="UP000298058"/>
    </source>
</evidence>